<dbReference type="OrthoDB" id="6813975at2"/>
<dbReference type="Proteomes" id="UP000319732">
    <property type="component" value="Unassembled WGS sequence"/>
</dbReference>
<sequence>MGQFTTTGNHSIALKEIELPVTESKRLHLVGVKARVASDIKLVFDKKIEASIKVTPFDGPKGIWVVDVKGISKSTETWPGKHFIR</sequence>
<reference evidence="1 2" key="1">
    <citation type="submission" date="2019-06" db="EMBL/GenBank/DDBJ databases">
        <title>Whole genome sequence for Cellvibrionaceae sp. R142.</title>
        <authorList>
            <person name="Wang G."/>
        </authorList>
    </citation>
    <scope>NUCLEOTIDE SEQUENCE [LARGE SCALE GENOMIC DNA]</scope>
    <source>
        <strain evidence="1 2">R142</strain>
    </source>
</reference>
<proteinExistence type="predicted"/>
<protein>
    <submittedName>
        <fullName evidence="1">Uncharacterized protein</fullName>
    </submittedName>
</protein>
<accession>A0A545TNB3</accession>
<name>A0A545TNB3_9GAMM</name>
<evidence type="ECO:0000313" key="1">
    <source>
        <dbReference type="EMBL" id="TQV78713.1"/>
    </source>
</evidence>
<organism evidence="1 2">
    <name type="scientific">Exilibacterium tricleocarpae</name>
    <dbReference type="NCBI Taxonomy" id="2591008"/>
    <lineage>
        <taxon>Bacteria</taxon>
        <taxon>Pseudomonadati</taxon>
        <taxon>Pseudomonadota</taxon>
        <taxon>Gammaproteobacteria</taxon>
        <taxon>Cellvibrionales</taxon>
        <taxon>Cellvibrionaceae</taxon>
        <taxon>Exilibacterium</taxon>
    </lineage>
</organism>
<evidence type="ECO:0000313" key="2">
    <source>
        <dbReference type="Proteomes" id="UP000319732"/>
    </source>
</evidence>
<dbReference type="EMBL" id="VHSG01000012">
    <property type="protein sequence ID" value="TQV78713.1"/>
    <property type="molecule type" value="Genomic_DNA"/>
</dbReference>
<gene>
    <name evidence="1" type="ORF">FKG94_11840</name>
</gene>
<comment type="caution">
    <text evidence="1">The sequence shown here is derived from an EMBL/GenBank/DDBJ whole genome shotgun (WGS) entry which is preliminary data.</text>
</comment>
<dbReference type="AlphaFoldDB" id="A0A545TNB3"/>
<dbReference type="RefSeq" id="WP_142904516.1">
    <property type="nucleotide sequence ID" value="NZ_ML660093.1"/>
</dbReference>
<keyword evidence="2" id="KW-1185">Reference proteome</keyword>